<proteinExistence type="predicted"/>
<evidence type="ECO:0000313" key="3">
    <source>
        <dbReference type="Proteomes" id="UP001642464"/>
    </source>
</evidence>
<evidence type="ECO:0000313" key="2">
    <source>
        <dbReference type="EMBL" id="CAK9057501.1"/>
    </source>
</evidence>
<sequence>MLTGRFALLEYDVPGPIVMHERMILDHVESDDYVVCTPDRDLFVEQLTVENSDLRSFRLRPQPHQLPPGVPLGRVYALPAWNAGEIAAIKDEARRLAQAEKAQRGLAQAGGVGPPLGPPVPVATAVLAEAGSGGAGVHQLTPGVPTWVAAEAAGGFFFGQVVDGVQSPAVPLSKAVAATKLYEMGWKLTGPRTAQWCLNYLVVEGLGLEAHHERFRQLCRLDSAAWGVQEHFQLSMMLRQLLQVDCYNGCNSMGIELMFRRLQTMEYAHSEKARESEPRLAGGKLALEEQYVFGSVVRHAGTLMIAPALQSHVKEETEREVLLAKNLRKAKEERELAAKKGGKKKDGKGEDGP</sequence>
<protein>
    <submittedName>
        <fullName evidence="2">Uncharacterized protein</fullName>
    </submittedName>
</protein>
<gene>
    <name evidence="2" type="ORF">SCF082_LOCUS30855</name>
</gene>
<comment type="caution">
    <text evidence="2">The sequence shown here is derived from an EMBL/GenBank/DDBJ whole genome shotgun (WGS) entry which is preliminary data.</text>
</comment>
<evidence type="ECO:0000256" key="1">
    <source>
        <dbReference type="SAM" id="MobiDB-lite"/>
    </source>
</evidence>
<dbReference type="Proteomes" id="UP001642464">
    <property type="component" value="Unassembled WGS sequence"/>
</dbReference>
<dbReference type="EMBL" id="CAXAMM010025747">
    <property type="protein sequence ID" value="CAK9057501.1"/>
    <property type="molecule type" value="Genomic_DNA"/>
</dbReference>
<keyword evidence="3" id="KW-1185">Reference proteome</keyword>
<feature type="region of interest" description="Disordered" evidence="1">
    <location>
        <begin position="330"/>
        <end position="353"/>
    </location>
</feature>
<reference evidence="2 3" key="1">
    <citation type="submission" date="2024-02" db="EMBL/GenBank/DDBJ databases">
        <authorList>
            <person name="Chen Y."/>
            <person name="Shah S."/>
            <person name="Dougan E. K."/>
            <person name="Thang M."/>
            <person name="Chan C."/>
        </authorList>
    </citation>
    <scope>NUCLEOTIDE SEQUENCE [LARGE SCALE GENOMIC DNA]</scope>
</reference>
<accession>A0ABP0N1M5</accession>
<name>A0ABP0N1M5_9DINO</name>
<organism evidence="2 3">
    <name type="scientific">Durusdinium trenchii</name>
    <dbReference type="NCBI Taxonomy" id="1381693"/>
    <lineage>
        <taxon>Eukaryota</taxon>
        <taxon>Sar</taxon>
        <taxon>Alveolata</taxon>
        <taxon>Dinophyceae</taxon>
        <taxon>Suessiales</taxon>
        <taxon>Symbiodiniaceae</taxon>
        <taxon>Durusdinium</taxon>
    </lineage>
</organism>